<dbReference type="STRING" id="4072.A0A1U8GFW3"/>
<dbReference type="OrthoDB" id="10445029at2759"/>
<evidence type="ECO:0000313" key="1">
    <source>
        <dbReference type="EMBL" id="PHT83631.1"/>
    </source>
</evidence>
<dbReference type="Proteomes" id="UP000222542">
    <property type="component" value="Unassembled WGS sequence"/>
</dbReference>
<name>A0A1U8GFW3_CAPAN</name>
<reference evidence="1 2" key="1">
    <citation type="journal article" date="2014" name="Nat. Genet.">
        <title>Genome sequence of the hot pepper provides insights into the evolution of pungency in Capsicum species.</title>
        <authorList>
            <person name="Kim S."/>
            <person name="Park M."/>
            <person name="Yeom S.I."/>
            <person name="Kim Y.M."/>
            <person name="Lee J.M."/>
            <person name="Lee H.A."/>
            <person name="Seo E."/>
            <person name="Choi J."/>
            <person name="Cheong K."/>
            <person name="Kim K.T."/>
            <person name="Jung K."/>
            <person name="Lee G.W."/>
            <person name="Oh S.K."/>
            <person name="Bae C."/>
            <person name="Kim S.B."/>
            <person name="Lee H.Y."/>
            <person name="Kim S.Y."/>
            <person name="Kim M.S."/>
            <person name="Kang B.C."/>
            <person name="Jo Y.D."/>
            <person name="Yang H.B."/>
            <person name="Jeong H.J."/>
            <person name="Kang W.H."/>
            <person name="Kwon J.K."/>
            <person name="Shin C."/>
            <person name="Lim J.Y."/>
            <person name="Park J.H."/>
            <person name="Huh J.H."/>
            <person name="Kim J.S."/>
            <person name="Kim B.D."/>
            <person name="Cohen O."/>
            <person name="Paran I."/>
            <person name="Suh M.C."/>
            <person name="Lee S.B."/>
            <person name="Kim Y.K."/>
            <person name="Shin Y."/>
            <person name="Noh S.J."/>
            <person name="Park J."/>
            <person name="Seo Y.S."/>
            <person name="Kwon S.Y."/>
            <person name="Kim H.A."/>
            <person name="Park J.M."/>
            <person name="Kim H.J."/>
            <person name="Choi S.B."/>
            <person name="Bosland P.W."/>
            <person name="Reeves G."/>
            <person name="Jo S.H."/>
            <person name="Lee B.W."/>
            <person name="Cho H.T."/>
            <person name="Choi H.S."/>
            <person name="Lee M.S."/>
            <person name="Yu Y."/>
            <person name="Do Choi Y."/>
            <person name="Park B.S."/>
            <person name="van Deynze A."/>
            <person name="Ashrafi H."/>
            <person name="Hill T."/>
            <person name="Kim W.T."/>
            <person name="Pai H.S."/>
            <person name="Ahn H.K."/>
            <person name="Yeam I."/>
            <person name="Giovannoni J.J."/>
            <person name="Rose J.K."/>
            <person name="Sorensen I."/>
            <person name="Lee S.J."/>
            <person name="Kim R.W."/>
            <person name="Choi I.Y."/>
            <person name="Choi B.S."/>
            <person name="Lim J.S."/>
            <person name="Lee Y.H."/>
            <person name="Choi D."/>
        </authorList>
    </citation>
    <scope>NUCLEOTIDE SEQUENCE [LARGE SCALE GENOMIC DNA]</scope>
    <source>
        <strain evidence="2">cv. CM334</strain>
    </source>
</reference>
<sequence length="76" mass="8248">MENEAKSSSLLVVSGLLGNAVVTIHEGLVENLWSWSEVKFLSESLLMALDASLEHALLGSVMNVDRYAAAERAFIN</sequence>
<comment type="caution">
    <text evidence="1">The sequence shown here is derived from an EMBL/GenBank/DDBJ whole genome shotgun (WGS) entry which is preliminary data.</text>
</comment>
<dbReference type="KEGG" id="cann:107867995"/>
<reference evidence="1 2" key="2">
    <citation type="journal article" date="2017" name="Genome Biol.">
        <title>New reference genome sequences of hot pepper reveal the massive evolution of plant disease-resistance genes by retroduplication.</title>
        <authorList>
            <person name="Kim S."/>
            <person name="Park J."/>
            <person name="Yeom S.I."/>
            <person name="Kim Y.M."/>
            <person name="Seo E."/>
            <person name="Kim K.T."/>
            <person name="Kim M.S."/>
            <person name="Lee J.M."/>
            <person name="Cheong K."/>
            <person name="Shin H.S."/>
            <person name="Kim S.B."/>
            <person name="Han K."/>
            <person name="Lee J."/>
            <person name="Park M."/>
            <person name="Lee H.A."/>
            <person name="Lee H.Y."/>
            <person name="Lee Y."/>
            <person name="Oh S."/>
            <person name="Lee J.H."/>
            <person name="Choi E."/>
            <person name="Choi E."/>
            <person name="Lee S.E."/>
            <person name="Jeon J."/>
            <person name="Kim H."/>
            <person name="Choi G."/>
            <person name="Song H."/>
            <person name="Lee J."/>
            <person name="Lee S.C."/>
            <person name="Kwon J.K."/>
            <person name="Lee H.Y."/>
            <person name="Koo N."/>
            <person name="Hong Y."/>
            <person name="Kim R.W."/>
            <person name="Kang W.H."/>
            <person name="Huh J.H."/>
            <person name="Kang B.C."/>
            <person name="Yang T.J."/>
            <person name="Lee Y.H."/>
            <person name="Bennetzen J.L."/>
            <person name="Choi D."/>
        </authorList>
    </citation>
    <scope>NUCLEOTIDE SEQUENCE [LARGE SCALE GENOMIC DNA]</scope>
    <source>
        <strain evidence="2">cv. CM334</strain>
    </source>
</reference>
<dbReference type="AlphaFoldDB" id="A0A1U8GFW3"/>
<dbReference type="Gramene" id="PHT83631">
    <property type="protein sequence ID" value="PHT83631"/>
    <property type="gene ID" value="T459_12074"/>
</dbReference>
<dbReference type="EMBL" id="AYRZ02000004">
    <property type="protein sequence ID" value="PHT83631.1"/>
    <property type="molecule type" value="Genomic_DNA"/>
</dbReference>
<protein>
    <submittedName>
        <fullName evidence="1">Uncharacterized protein</fullName>
    </submittedName>
</protein>
<proteinExistence type="predicted"/>
<gene>
    <name evidence="1" type="ORF">T459_12074</name>
</gene>
<accession>A0A1U8GFW3</accession>
<organism evidence="1 2">
    <name type="scientific">Capsicum annuum</name>
    <name type="common">Capsicum pepper</name>
    <dbReference type="NCBI Taxonomy" id="4072"/>
    <lineage>
        <taxon>Eukaryota</taxon>
        <taxon>Viridiplantae</taxon>
        <taxon>Streptophyta</taxon>
        <taxon>Embryophyta</taxon>
        <taxon>Tracheophyta</taxon>
        <taxon>Spermatophyta</taxon>
        <taxon>Magnoliopsida</taxon>
        <taxon>eudicotyledons</taxon>
        <taxon>Gunneridae</taxon>
        <taxon>Pentapetalae</taxon>
        <taxon>asterids</taxon>
        <taxon>lamiids</taxon>
        <taxon>Solanales</taxon>
        <taxon>Solanaceae</taxon>
        <taxon>Solanoideae</taxon>
        <taxon>Capsiceae</taxon>
        <taxon>Capsicum</taxon>
    </lineage>
</organism>
<keyword evidence="2" id="KW-1185">Reference proteome</keyword>
<evidence type="ECO:0000313" key="2">
    <source>
        <dbReference type="Proteomes" id="UP000222542"/>
    </source>
</evidence>